<dbReference type="PANTHER" id="PTHR44757:SF2">
    <property type="entry name" value="BIOFILM ARCHITECTURE MAINTENANCE PROTEIN MBAA"/>
    <property type="match status" value="1"/>
</dbReference>
<dbReference type="PROSITE" id="PS50112">
    <property type="entry name" value="PAS"/>
    <property type="match status" value="1"/>
</dbReference>
<evidence type="ECO:0000313" key="6">
    <source>
        <dbReference type="Proteomes" id="UP001620397"/>
    </source>
</evidence>
<dbReference type="InterPro" id="IPR029787">
    <property type="entry name" value="Nucleotide_cyclase"/>
</dbReference>
<dbReference type="InterPro" id="IPR012226">
    <property type="entry name" value="Diguanyl_cyclase/Pdiesterase"/>
</dbReference>
<dbReference type="PROSITE" id="PS50883">
    <property type="entry name" value="EAL"/>
    <property type="match status" value="1"/>
</dbReference>
<evidence type="ECO:0000259" key="4">
    <source>
        <dbReference type="PROSITE" id="PS50887"/>
    </source>
</evidence>
<dbReference type="EMBL" id="JADIKL010000003">
    <property type="protein sequence ID" value="MFK2930660.1"/>
    <property type="molecule type" value="Genomic_DNA"/>
</dbReference>
<dbReference type="InterPro" id="IPR000014">
    <property type="entry name" value="PAS"/>
</dbReference>
<dbReference type="PROSITE" id="PS50887">
    <property type="entry name" value="GGDEF"/>
    <property type="match status" value="1"/>
</dbReference>
<dbReference type="NCBIfam" id="TIGR00229">
    <property type="entry name" value="sensory_box"/>
    <property type="match status" value="3"/>
</dbReference>
<sequence>MGRSQSEFESLHVFERITDAYVALDRNWCFTYLNARAGELLDRRAGELVGKHIWTEFPKDADSPFRQACEQAMAEQRPRTIEAWYPPHERWLENHIYPSADGLTVYFQDITERKQADQQLQQQQRLLDQAQQLARVGSWSWEVASNRVRWSTELYRIYGVDPASHAATFEAYLACVHPDDRLRVHDAVERALRDGGVFEFEERILRPDGEERVLHSRGVVEVDADGRAVRMLGACQDISARKRDERMATGQHEILLGIAAHRPLAESLRHIARLHESLNPGALCSLLLLDEDGRRVLHGAAPSLPEDYNQNVHGLAIGEAQGSCGTAAWCGKRVVVEDIATHPYWAAYRELALAHGLRACWSTPVLGSHDEVLGTFAVYYRAPRAPRPEELASIDRMLPIAGIAIESERMVGRLRERNRFFEMSQEIFCMLDPRSERLIQFNPSLPRLIGYTADELKSRSYRDFLLPEPDAMASDPILGTAHAEQRVHEFVNRCVAKDGSEHLLEWTAFTTPDGLIFAVARDITARRQAEQELAHAASHDAVTSLPRRPLLERTLALILQNPATPAWVLMVGLDRFQTVNESVGHVIGDDALRRVAGRLRAALGAQWQIARITGDRFAVAAGGLGRDAALELAERLRGVVARPIEGQDYRLLLTASIGISHSPEHGDTPQTLLRSAEAAMMQAKRDGRDRVSEFSVAQKQALEERVLLGSRLRDALRHDELELYYQPQYNALDHSLTGFEALLRWNCGELGRVLPARFIPVAEAMGLMPEIGGWVFMQAARQVRAWLDRGHRGFTMAVNVSAQQLQHPRLVEQVTEALQRYAVPPAMLDIEMTESALMENVGRIRRTLGGLKSLGVLLSLDDFGTGYSSLAYLKQFPIDKLKIDQSFVRDLPGNADDGAIAQTIIELAHQLRMLAAAEGVETPAQAVFLAGLGCDELQGNGLGAAMPVVDAERFFASPRGASSA</sequence>
<dbReference type="InterPro" id="IPR000160">
    <property type="entry name" value="GGDEF_dom"/>
</dbReference>
<dbReference type="Gene3D" id="2.10.70.100">
    <property type="match status" value="1"/>
</dbReference>
<feature type="domain" description="PAS" evidence="1">
    <location>
        <begin position="413"/>
        <end position="468"/>
    </location>
</feature>
<dbReference type="Pfam" id="PF08447">
    <property type="entry name" value="PAS_3"/>
    <property type="match status" value="1"/>
</dbReference>
<feature type="domain" description="EAL" evidence="3">
    <location>
        <begin position="705"/>
        <end position="959"/>
    </location>
</feature>
<comment type="caution">
    <text evidence="5">The sequence shown here is derived from an EMBL/GenBank/DDBJ whole genome shotgun (WGS) entry which is preliminary data.</text>
</comment>
<feature type="domain" description="GGDEF" evidence="4">
    <location>
        <begin position="564"/>
        <end position="696"/>
    </location>
</feature>
<dbReference type="PANTHER" id="PTHR44757">
    <property type="entry name" value="DIGUANYLATE CYCLASE DGCP"/>
    <property type="match status" value="1"/>
</dbReference>
<dbReference type="NCBIfam" id="TIGR00254">
    <property type="entry name" value="GGDEF"/>
    <property type="match status" value="1"/>
</dbReference>
<dbReference type="CDD" id="cd00130">
    <property type="entry name" value="PAS"/>
    <property type="match status" value="3"/>
</dbReference>
<dbReference type="PROSITE" id="PS50113">
    <property type="entry name" value="PAC"/>
    <property type="match status" value="1"/>
</dbReference>
<dbReference type="SMART" id="SM00052">
    <property type="entry name" value="EAL"/>
    <property type="match status" value="1"/>
</dbReference>
<name>A0ABW8KFF3_9GAMM</name>
<dbReference type="Gene3D" id="3.20.20.450">
    <property type="entry name" value="EAL domain"/>
    <property type="match status" value="1"/>
</dbReference>
<dbReference type="Pfam" id="PF00563">
    <property type="entry name" value="EAL"/>
    <property type="match status" value="1"/>
</dbReference>
<dbReference type="SMART" id="SM00267">
    <property type="entry name" value="GGDEF"/>
    <property type="match status" value="1"/>
</dbReference>
<dbReference type="InterPro" id="IPR035919">
    <property type="entry name" value="EAL_sf"/>
</dbReference>
<evidence type="ECO:0000259" key="1">
    <source>
        <dbReference type="PROSITE" id="PS50112"/>
    </source>
</evidence>
<dbReference type="SMART" id="SM00091">
    <property type="entry name" value="PAS"/>
    <property type="match status" value="3"/>
</dbReference>
<dbReference type="Pfam" id="PF08448">
    <property type="entry name" value="PAS_4"/>
    <property type="match status" value="1"/>
</dbReference>
<evidence type="ECO:0000259" key="2">
    <source>
        <dbReference type="PROSITE" id="PS50113"/>
    </source>
</evidence>
<dbReference type="Gene3D" id="3.30.450.20">
    <property type="entry name" value="PAS domain"/>
    <property type="match status" value="3"/>
</dbReference>
<dbReference type="InterPro" id="IPR001610">
    <property type="entry name" value="PAC"/>
</dbReference>
<dbReference type="SMART" id="SM00065">
    <property type="entry name" value="GAF"/>
    <property type="match status" value="1"/>
</dbReference>
<proteinExistence type="predicted"/>
<dbReference type="InterPro" id="IPR000700">
    <property type="entry name" value="PAS-assoc_C"/>
</dbReference>
<feature type="domain" description="PAC" evidence="2">
    <location>
        <begin position="198"/>
        <end position="250"/>
    </location>
</feature>
<dbReference type="CDD" id="cd01949">
    <property type="entry name" value="GGDEF"/>
    <property type="match status" value="1"/>
</dbReference>
<dbReference type="InterPro" id="IPR043128">
    <property type="entry name" value="Rev_trsase/Diguanyl_cyclase"/>
</dbReference>
<evidence type="ECO:0000313" key="5">
    <source>
        <dbReference type="EMBL" id="MFK2930660.1"/>
    </source>
</evidence>
<dbReference type="Gene3D" id="3.30.70.270">
    <property type="match status" value="1"/>
</dbReference>
<reference evidence="5 6" key="1">
    <citation type="submission" date="2020-10" db="EMBL/GenBank/DDBJ databases">
        <title>Phylogeny of dyella-like bacteria.</title>
        <authorList>
            <person name="Fu J."/>
        </authorList>
    </citation>
    <scope>NUCLEOTIDE SEQUENCE [LARGE SCALE GENOMIC DNA]</scope>
    <source>
        <strain evidence="5 6">DKC-1</strain>
    </source>
</reference>
<dbReference type="InterPro" id="IPR035965">
    <property type="entry name" value="PAS-like_dom_sf"/>
</dbReference>
<dbReference type="InterPro" id="IPR013656">
    <property type="entry name" value="PAS_4"/>
</dbReference>
<dbReference type="SUPFAM" id="SSF55073">
    <property type="entry name" value="Nucleotide cyclase"/>
    <property type="match status" value="1"/>
</dbReference>
<dbReference type="RefSeq" id="WP_404537765.1">
    <property type="nucleotide sequence ID" value="NZ_JADIKL010000003.1"/>
</dbReference>
<dbReference type="SUPFAM" id="SSF55785">
    <property type="entry name" value="PYP-like sensor domain (PAS domain)"/>
    <property type="match status" value="3"/>
</dbReference>
<dbReference type="InterPro" id="IPR052155">
    <property type="entry name" value="Biofilm_reg_signaling"/>
</dbReference>
<dbReference type="Gene3D" id="3.30.450.40">
    <property type="match status" value="1"/>
</dbReference>
<dbReference type="Pfam" id="PF13426">
    <property type="entry name" value="PAS_9"/>
    <property type="match status" value="1"/>
</dbReference>
<organism evidence="5 6">
    <name type="scientific">Dyella agri</name>
    <dbReference type="NCBI Taxonomy" id="1926869"/>
    <lineage>
        <taxon>Bacteria</taxon>
        <taxon>Pseudomonadati</taxon>
        <taxon>Pseudomonadota</taxon>
        <taxon>Gammaproteobacteria</taxon>
        <taxon>Lysobacterales</taxon>
        <taxon>Rhodanobacteraceae</taxon>
        <taxon>Dyella</taxon>
    </lineage>
</organism>
<evidence type="ECO:0000259" key="3">
    <source>
        <dbReference type="PROSITE" id="PS50883"/>
    </source>
</evidence>
<dbReference type="SUPFAM" id="SSF55781">
    <property type="entry name" value="GAF domain-like"/>
    <property type="match status" value="1"/>
</dbReference>
<dbReference type="SUPFAM" id="SSF141868">
    <property type="entry name" value="EAL domain-like"/>
    <property type="match status" value="1"/>
</dbReference>
<accession>A0ABW8KFF3</accession>
<gene>
    <name evidence="5" type="ORF">ISP14_07630</name>
</gene>
<dbReference type="Pfam" id="PF00990">
    <property type="entry name" value="GGDEF"/>
    <property type="match status" value="1"/>
</dbReference>
<dbReference type="PIRSF" id="PIRSF005925">
    <property type="entry name" value="Dos"/>
    <property type="match status" value="1"/>
</dbReference>
<dbReference type="Pfam" id="PF13185">
    <property type="entry name" value="GAF_2"/>
    <property type="match status" value="1"/>
</dbReference>
<dbReference type="InterPro" id="IPR029016">
    <property type="entry name" value="GAF-like_dom_sf"/>
</dbReference>
<dbReference type="SMART" id="SM00086">
    <property type="entry name" value="PAC"/>
    <property type="match status" value="2"/>
</dbReference>
<protein>
    <submittedName>
        <fullName evidence="5">EAL domain-containing protein</fullName>
    </submittedName>
</protein>
<dbReference type="Proteomes" id="UP001620397">
    <property type="component" value="Unassembled WGS sequence"/>
</dbReference>
<dbReference type="InterPro" id="IPR001633">
    <property type="entry name" value="EAL_dom"/>
</dbReference>
<dbReference type="InterPro" id="IPR013655">
    <property type="entry name" value="PAS_fold_3"/>
</dbReference>
<keyword evidence="6" id="KW-1185">Reference proteome</keyword>
<dbReference type="InterPro" id="IPR003018">
    <property type="entry name" value="GAF"/>
</dbReference>
<dbReference type="CDD" id="cd01948">
    <property type="entry name" value="EAL"/>
    <property type="match status" value="1"/>
</dbReference>